<dbReference type="InterPro" id="IPR011701">
    <property type="entry name" value="MFS"/>
</dbReference>
<dbReference type="Pfam" id="PF07690">
    <property type="entry name" value="MFS_1"/>
    <property type="match status" value="1"/>
</dbReference>
<dbReference type="GO" id="GO:0022857">
    <property type="term" value="F:transmembrane transporter activity"/>
    <property type="evidence" value="ECO:0007669"/>
    <property type="project" value="InterPro"/>
</dbReference>
<feature type="domain" description="Major facilitator superfamily (MFS) profile" evidence="8">
    <location>
        <begin position="26"/>
        <end position="479"/>
    </location>
</feature>
<dbReference type="Gene3D" id="1.20.1720.10">
    <property type="entry name" value="Multidrug resistance protein D"/>
    <property type="match status" value="1"/>
</dbReference>
<dbReference type="AlphaFoldDB" id="R7YBR2"/>
<feature type="transmembrane region" description="Helical" evidence="7">
    <location>
        <begin position="91"/>
        <end position="111"/>
    </location>
</feature>
<keyword evidence="2" id="KW-0813">Transport</keyword>
<dbReference type="Gene3D" id="1.20.1250.20">
    <property type="entry name" value="MFS general substrate transporter like domains"/>
    <property type="match status" value="1"/>
</dbReference>
<comment type="subcellular location">
    <subcellularLocation>
        <location evidence="1">Cell membrane</location>
        <topology evidence="1">Multi-pass membrane protein</topology>
    </subcellularLocation>
</comment>
<dbReference type="PANTHER" id="PTHR42718">
    <property type="entry name" value="MAJOR FACILITATOR SUPERFAMILY MULTIDRUG TRANSPORTER MFSC"/>
    <property type="match status" value="1"/>
</dbReference>
<dbReference type="PRINTS" id="PR01036">
    <property type="entry name" value="TCRTETB"/>
</dbReference>
<keyword evidence="5 7" id="KW-1133">Transmembrane helix</keyword>
<feature type="transmembrane region" description="Helical" evidence="7">
    <location>
        <begin position="154"/>
        <end position="175"/>
    </location>
</feature>
<feature type="transmembrane region" description="Helical" evidence="7">
    <location>
        <begin position="453"/>
        <end position="477"/>
    </location>
</feature>
<feature type="transmembrane region" description="Helical" evidence="7">
    <location>
        <begin position="26"/>
        <end position="48"/>
    </location>
</feature>
<evidence type="ECO:0000313" key="10">
    <source>
        <dbReference type="Proteomes" id="UP000013569"/>
    </source>
</evidence>
<keyword evidence="4 7" id="KW-0812">Transmembrane</keyword>
<feature type="transmembrane region" description="Helical" evidence="7">
    <location>
        <begin position="217"/>
        <end position="238"/>
    </location>
</feature>
<dbReference type="CDD" id="cd17321">
    <property type="entry name" value="MFS_MMR_MDR_like"/>
    <property type="match status" value="1"/>
</dbReference>
<evidence type="ECO:0000256" key="2">
    <source>
        <dbReference type="ARBA" id="ARBA00022448"/>
    </source>
</evidence>
<accession>R7YBR2</accession>
<keyword evidence="3" id="KW-1003">Cell membrane</keyword>
<keyword evidence="6 7" id="KW-0472">Membrane</keyword>
<evidence type="ECO:0000256" key="7">
    <source>
        <dbReference type="SAM" id="Phobius"/>
    </source>
</evidence>
<dbReference type="NCBIfam" id="TIGR00711">
    <property type="entry name" value="efflux_EmrB"/>
    <property type="match status" value="1"/>
</dbReference>
<feature type="transmembrane region" description="Helical" evidence="7">
    <location>
        <begin position="429"/>
        <end position="447"/>
    </location>
</feature>
<proteinExistence type="predicted"/>
<dbReference type="PANTHER" id="PTHR42718:SF39">
    <property type="entry name" value="ACTINORHODIN TRANSPORTER-RELATED"/>
    <property type="match status" value="1"/>
</dbReference>
<dbReference type="Proteomes" id="UP000013569">
    <property type="component" value="Unassembled WGS sequence"/>
</dbReference>
<reference evidence="9 10" key="1">
    <citation type="journal article" date="2013" name="Genome Announc.">
        <title>Draft Genome Sequence of a Benzothiophene-Desulfurizing Bacterium, Gordona terrae Strain C-6.</title>
        <authorList>
            <person name="Wang W."/>
            <person name="Ma T."/>
            <person name="Ren Y."/>
            <person name="Li G."/>
        </authorList>
    </citation>
    <scope>NUCLEOTIDE SEQUENCE [LARGE SCALE GENOMIC DNA]</scope>
    <source>
        <strain evidence="9 10">C-6</strain>
    </source>
</reference>
<dbReference type="PROSITE" id="PS50850">
    <property type="entry name" value="MFS"/>
    <property type="match status" value="1"/>
</dbReference>
<dbReference type="EMBL" id="AQPW01000005">
    <property type="protein sequence ID" value="EON33463.1"/>
    <property type="molecule type" value="Genomic_DNA"/>
</dbReference>
<evidence type="ECO:0000256" key="4">
    <source>
        <dbReference type="ARBA" id="ARBA00022692"/>
    </source>
</evidence>
<feature type="transmembrane region" description="Helical" evidence="7">
    <location>
        <begin position="117"/>
        <end position="142"/>
    </location>
</feature>
<dbReference type="GO" id="GO:0005886">
    <property type="term" value="C:plasma membrane"/>
    <property type="evidence" value="ECO:0007669"/>
    <property type="project" value="UniProtKB-SubCell"/>
</dbReference>
<dbReference type="InterPro" id="IPR036259">
    <property type="entry name" value="MFS_trans_sf"/>
</dbReference>
<evidence type="ECO:0000256" key="6">
    <source>
        <dbReference type="ARBA" id="ARBA00023136"/>
    </source>
</evidence>
<feature type="transmembrane region" description="Helical" evidence="7">
    <location>
        <begin position="181"/>
        <end position="205"/>
    </location>
</feature>
<organism evidence="9 10">
    <name type="scientific">Gordonia terrae C-6</name>
    <dbReference type="NCBI Taxonomy" id="1316928"/>
    <lineage>
        <taxon>Bacteria</taxon>
        <taxon>Bacillati</taxon>
        <taxon>Actinomycetota</taxon>
        <taxon>Actinomycetes</taxon>
        <taxon>Mycobacteriales</taxon>
        <taxon>Gordoniaceae</taxon>
        <taxon>Gordonia</taxon>
    </lineage>
</organism>
<dbReference type="PATRIC" id="fig|1316928.3.peg.1322"/>
<sequence length="495" mass="50945">MKGGSMSTPASPFSADYQPDPRRWKALAVCLVVGFMTLLDVSIVNVALPSIESGLGADSADLSWVVSGYALAFGLVLVPAGRVGDARGRKVTFLVGLTLFVLSSAACGIAQGPTQLVVSRLIQGVAGGILAPQVSGLIQLLFRGAERGRAFGMFAATIGISTAVGPLLGGVLIQLGGSVDGWRWIFFVNVPIGIAAFVGAVRLIPARPDELKQPLRGSFDPVGVLLLGTGVFALMLPMVQEQEWPGGQKWLLLIVAAVLLAAFVLWERRQGLVGHQQLVDLSLFSMRSYSLGCIIAMVYFAGFTTVFFIYTLFVQQGLGYSALQAGLAVTPFALGSAVSASVGGNIVTRVGRKLVLLGLGLVVLGMIATIIAVQLVPGHDVGYAAALPLLVAGVGSGLVISPNLTLSLDQVPVTKAGIAGGVLQTGQRIGAAAGIALVGAVFFAQVANSGGDWARAFQIGLATAAVLVLIALAVGLADHFAHRRDASADVGARSV</sequence>
<comment type="caution">
    <text evidence="9">The sequence shown here is derived from an EMBL/GenBank/DDBJ whole genome shotgun (WGS) entry which is preliminary data.</text>
</comment>
<evidence type="ECO:0000256" key="3">
    <source>
        <dbReference type="ARBA" id="ARBA00022475"/>
    </source>
</evidence>
<name>R7YBR2_9ACTN</name>
<evidence type="ECO:0000256" key="5">
    <source>
        <dbReference type="ARBA" id="ARBA00022989"/>
    </source>
</evidence>
<evidence type="ECO:0000313" key="9">
    <source>
        <dbReference type="EMBL" id="EON33463.1"/>
    </source>
</evidence>
<gene>
    <name evidence="9" type="ORF">GTC6_06594</name>
</gene>
<evidence type="ECO:0000259" key="8">
    <source>
        <dbReference type="PROSITE" id="PS50850"/>
    </source>
</evidence>
<dbReference type="InterPro" id="IPR020846">
    <property type="entry name" value="MFS_dom"/>
</dbReference>
<feature type="transmembrane region" description="Helical" evidence="7">
    <location>
        <begin position="60"/>
        <end position="79"/>
    </location>
</feature>
<evidence type="ECO:0000256" key="1">
    <source>
        <dbReference type="ARBA" id="ARBA00004651"/>
    </source>
</evidence>
<feature type="transmembrane region" description="Helical" evidence="7">
    <location>
        <begin position="354"/>
        <end position="376"/>
    </location>
</feature>
<feature type="transmembrane region" description="Helical" evidence="7">
    <location>
        <begin position="382"/>
        <end position="408"/>
    </location>
</feature>
<dbReference type="SUPFAM" id="SSF103473">
    <property type="entry name" value="MFS general substrate transporter"/>
    <property type="match status" value="1"/>
</dbReference>
<feature type="transmembrane region" description="Helical" evidence="7">
    <location>
        <begin position="288"/>
        <end position="313"/>
    </location>
</feature>
<protein>
    <submittedName>
        <fullName evidence="9">Permease, MFS superfamily protein</fullName>
    </submittedName>
</protein>
<feature type="transmembrane region" description="Helical" evidence="7">
    <location>
        <begin position="325"/>
        <end position="347"/>
    </location>
</feature>
<feature type="transmembrane region" description="Helical" evidence="7">
    <location>
        <begin position="250"/>
        <end position="267"/>
    </location>
</feature>
<dbReference type="InterPro" id="IPR004638">
    <property type="entry name" value="EmrB-like"/>
</dbReference>